<evidence type="ECO:0000313" key="1">
    <source>
        <dbReference type="EMBL" id="OHA22123.1"/>
    </source>
</evidence>
<comment type="caution">
    <text evidence="1">The sequence shown here is derived from an EMBL/GenBank/DDBJ whole genome shotgun (WGS) entry which is preliminary data.</text>
</comment>
<sequence length="364" mass="42948">MKYLKSKQEYIDRYDRATVKDCRWRENFHKNYKPSEELATKAPPNFHKAVSEMTLHYDLLFATIDWWEKKNTTIQGWMEKDQHRDDMLDSARPPANIRCLKCYSFVTPNQGTIYDLDEKVRVLFFYECAQGCVPLRAFFNDGEEYKSKPDLCPKCQTQLNKKRERIEGEKIITTSMCPSCDYTNTDEMDLHIKPEEPDPDFEKDRARFCLTEETSKKPLEEKWQMEGMAKMVDDWKEKEKHKEDYEAVKKIQKLTVIDLEKVFTPIIETAGYVKLQFGTPDMGKDLFLPFSLHDAKTGRSDYDSSHTLQKLIKEAMVGTNWRLMTDGISYRLGILTGRLRAYEREEDLLELVRSKKKNEKETVE</sequence>
<name>A0A1G2ME81_9BACT</name>
<dbReference type="AlphaFoldDB" id="A0A1G2ME81"/>
<dbReference type="STRING" id="1802306.A3C72_01510"/>
<protein>
    <submittedName>
        <fullName evidence="1">Uncharacterized protein</fullName>
    </submittedName>
</protein>
<dbReference type="Proteomes" id="UP000177130">
    <property type="component" value="Unassembled WGS sequence"/>
</dbReference>
<dbReference type="EMBL" id="MHRK01000059">
    <property type="protein sequence ID" value="OHA22123.1"/>
    <property type="molecule type" value="Genomic_DNA"/>
</dbReference>
<proteinExistence type="predicted"/>
<organism evidence="1 2">
    <name type="scientific">Candidatus Taylorbacteria bacterium RIFCSPHIGHO2_02_FULL_43_32b</name>
    <dbReference type="NCBI Taxonomy" id="1802306"/>
    <lineage>
        <taxon>Bacteria</taxon>
        <taxon>Candidatus Tayloriibacteriota</taxon>
    </lineage>
</organism>
<accession>A0A1G2ME81</accession>
<gene>
    <name evidence="1" type="ORF">A3C72_01510</name>
</gene>
<evidence type="ECO:0000313" key="2">
    <source>
        <dbReference type="Proteomes" id="UP000177130"/>
    </source>
</evidence>
<reference evidence="1 2" key="1">
    <citation type="journal article" date="2016" name="Nat. Commun.">
        <title>Thousands of microbial genomes shed light on interconnected biogeochemical processes in an aquifer system.</title>
        <authorList>
            <person name="Anantharaman K."/>
            <person name="Brown C.T."/>
            <person name="Hug L.A."/>
            <person name="Sharon I."/>
            <person name="Castelle C.J."/>
            <person name="Probst A.J."/>
            <person name="Thomas B.C."/>
            <person name="Singh A."/>
            <person name="Wilkins M.J."/>
            <person name="Karaoz U."/>
            <person name="Brodie E.L."/>
            <person name="Williams K.H."/>
            <person name="Hubbard S.S."/>
            <person name="Banfield J.F."/>
        </authorList>
    </citation>
    <scope>NUCLEOTIDE SEQUENCE [LARGE SCALE GENOMIC DNA]</scope>
</reference>